<dbReference type="Pfam" id="PF07690">
    <property type="entry name" value="MFS_1"/>
    <property type="match status" value="1"/>
</dbReference>
<keyword evidence="3 4" id="KW-0472">Membrane</keyword>
<feature type="transmembrane region" description="Helical" evidence="4">
    <location>
        <begin position="150"/>
        <end position="171"/>
    </location>
</feature>
<dbReference type="GO" id="GO:0022857">
    <property type="term" value="F:transmembrane transporter activity"/>
    <property type="evidence" value="ECO:0007669"/>
    <property type="project" value="InterPro"/>
</dbReference>
<dbReference type="SUPFAM" id="SSF103473">
    <property type="entry name" value="MFS general substrate transporter"/>
    <property type="match status" value="1"/>
</dbReference>
<dbReference type="InterPro" id="IPR011701">
    <property type="entry name" value="MFS"/>
</dbReference>
<evidence type="ECO:0000256" key="3">
    <source>
        <dbReference type="ARBA" id="ARBA00023136"/>
    </source>
</evidence>
<feature type="transmembrane region" description="Helical" evidence="4">
    <location>
        <begin position="209"/>
        <end position="228"/>
    </location>
</feature>
<keyword evidence="1 4" id="KW-0812">Transmembrane</keyword>
<reference evidence="6 7" key="1">
    <citation type="journal article" date="2015" name="Genome Announc.">
        <title>Genome Sequence of Mushroom Soft-Rot Pathogen Janthinobacterium agaricidamnosum.</title>
        <authorList>
            <person name="Graupner K."/>
            <person name="Lackner G."/>
            <person name="Hertweck C."/>
        </authorList>
    </citation>
    <scope>NUCLEOTIDE SEQUENCE [LARGE SCALE GENOMIC DNA]</scope>
    <source>
        <strain evidence="7">NBRC 102515 / DSM 9628</strain>
    </source>
</reference>
<feature type="domain" description="Major facilitator superfamily (MFS) profile" evidence="5">
    <location>
        <begin position="1"/>
        <end position="380"/>
    </location>
</feature>
<evidence type="ECO:0000313" key="6">
    <source>
        <dbReference type="EMBL" id="CDG83134.1"/>
    </source>
</evidence>
<dbReference type="PANTHER" id="PTHR42910:SF1">
    <property type="entry name" value="MAJOR FACILITATOR SUPERFAMILY (MFS) PROFILE DOMAIN-CONTAINING PROTEIN"/>
    <property type="match status" value="1"/>
</dbReference>
<feature type="transmembrane region" description="Helical" evidence="4">
    <location>
        <begin position="121"/>
        <end position="138"/>
    </location>
</feature>
<proteinExistence type="predicted"/>
<feature type="transmembrane region" description="Helical" evidence="4">
    <location>
        <begin position="328"/>
        <end position="348"/>
    </location>
</feature>
<protein>
    <submittedName>
        <fullName evidence="6">Major Facilitator Superfamily protein</fullName>
    </submittedName>
</protein>
<dbReference type="KEGG" id="jag:GJA_2503"/>
<evidence type="ECO:0000313" key="7">
    <source>
        <dbReference type="Proteomes" id="UP000027604"/>
    </source>
</evidence>
<dbReference type="Proteomes" id="UP000027604">
    <property type="component" value="Chromosome I"/>
</dbReference>
<dbReference type="HOGENOM" id="CLU_001265_23_0_4"/>
<name>W0V2T0_9BURK</name>
<keyword evidence="7" id="KW-1185">Reference proteome</keyword>
<dbReference type="PROSITE" id="PS50850">
    <property type="entry name" value="MFS"/>
    <property type="match status" value="1"/>
</dbReference>
<dbReference type="AlphaFoldDB" id="W0V2T0"/>
<evidence type="ECO:0000256" key="4">
    <source>
        <dbReference type="SAM" id="Phobius"/>
    </source>
</evidence>
<evidence type="ECO:0000259" key="5">
    <source>
        <dbReference type="PROSITE" id="PS50850"/>
    </source>
</evidence>
<dbReference type="STRING" id="1349767.GJA_2503"/>
<evidence type="ECO:0000256" key="2">
    <source>
        <dbReference type="ARBA" id="ARBA00022989"/>
    </source>
</evidence>
<dbReference type="InterPro" id="IPR020846">
    <property type="entry name" value="MFS_dom"/>
</dbReference>
<sequence>MLLILAIVAGVSIANIYYNQPLLDNIRLSFPHQDKWIGAVPGAGQIGFAIGMLMLAPLGDRLDRRRLILVQIVGLCLALIATAMASSLFMLIGAVFAIGVFASMAQQAGPFAAELAPATQRGHAIGTVMGGLLLGILLARTASGFVAEHFGWRAVFLAAVFPMITLAALVARYLPASHPTSTLTYPKLLASLWQLFLEFRLLREAALTGAALFAAFSLFWSILSLLLAHPPFNLGPAASGLFGIVAAAGAVTAPWAGKCSDRWGSRRAISLAIGLVALSFVIFSFSGASLAGLVIGVIVLDVGLQVAQTPNQSRIFALAPAARSRLNTVYMICYFCGGALGSAVGIFAWQTFGWPGACAAGIFFSAVAAGSHFRGNGISG</sequence>
<gene>
    <name evidence="6" type="ORF">GJA_2503</name>
</gene>
<dbReference type="PANTHER" id="PTHR42910">
    <property type="entry name" value="TRANSPORTER SCO4007-RELATED"/>
    <property type="match status" value="1"/>
</dbReference>
<feature type="transmembrane region" description="Helical" evidence="4">
    <location>
        <begin position="268"/>
        <end position="285"/>
    </location>
</feature>
<organism evidence="6 7">
    <name type="scientific">Janthinobacterium agaricidamnosum NBRC 102515 = DSM 9628</name>
    <dbReference type="NCBI Taxonomy" id="1349767"/>
    <lineage>
        <taxon>Bacteria</taxon>
        <taxon>Pseudomonadati</taxon>
        <taxon>Pseudomonadota</taxon>
        <taxon>Betaproteobacteria</taxon>
        <taxon>Burkholderiales</taxon>
        <taxon>Oxalobacteraceae</taxon>
        <taxon>Janthinobacterium</taxon>
    </lineage>
</organism>
<feature type="transmembrane region" description="Helical" evidence="4">
    <location>
        <begin position="234"/>
        <end position="256"/>
    </location>
</feature>
<dbReference type="eggNOG" id="COG2814">
    <property type="taxonomic scope" value="Bacteria"/>
</dbReference>
<feature type="transmembrane region" description="Helical" evidence="4">
    <location>
        <begin position="68"/>
        <end position="101"/>
    </location>
</feature>
<evidence type="ECO:0000256" key="1">
    <source>
        <dbReference type="ARBA" id="ARBA00022692"/>
    </source>
</evidence>
<feature type="transmembrane region" description="Helical" evidence="4">
    <location>
        <begin position="38"/>
        <end position="56"/>
    </location>
</feature>
<dbReference type="Gene3D" id="1.20.1250.20">
    <property type="entry name" value="MFS general substrate transporter like domains"/>
    <property type="match status" value="1"/>
</dbReference>
<accession>W0V2T0</accession>
<dbReference type="PATRIC" id="fig|1349767.4.peg.4242"/>
<dbReference type="EMBL" id="HG322949">
    <property type="protein sequence ID" value="CDG83134.1"/>
    <property type="molecule type" value="Genomic_DNA"/>
</dbReference>
<dbReference type="CDD" id="cd17324">
    <property type="entry name" value="MFS_NepI_like"/>
    <property type="match status" value="1"/>
</dbReference>
<feature type="transmembrane region" description="Helical" evidence="4">
    <location>
        <begin position="354"/>
        <end position="373"/>
    </location>
</feature>
<keyword evidence="2 4" id="KW-1133">Transmembrane helix</keyword>
<dbReference type="InterPro" id="IPR036259">
    <property type="entry name" value="MFS_trans_sf"/>
</dbReference>